<dbReference type="SUPFAM" id="SSF48230">
    <property type="entry name" value="Chondroitin AC/alginate lyase"/>
    <property type="match status" value="1"/>
</dbReference>
<dbReference type="InterPro" id="IPR006311">
    <property type="entry name" value="TAT_signal"/>
</dbReference>
<dbReference type="InterPro" id="IPR008979">
    <property type="entry name" value="Galactose-bd-like_sf"/>
</dbReference>
<dbReference type="Gene3D" id="2.60.120.260">
    <property type="entry name" value="Galactose-binding domain-like"/>
    <property type="match status" value="2"/>
</dbReference>
<comment type="caution">
    <text evidence="2">The sequence shown here is derived from an EMBL/GenBank/DDBJ whole genome shotgun (WGS) entry which is preliminary data.</text>
</comment>
<keyword evidence="1" id="KW-0732">Signal</keyword>
<dbReference type="Pfam" id="PF05345">
    <property type="entry name" value="He_PIG"/>
    <property type="match status" value="1"/>
</dbReference>
<organism evidence="2 3">
    <name type="scientific">Sinomonas terricola</name>
    <dbReference type="NCBI Taxonomy" id="3110330"/>
    <lineage>
        <taxon>Bacteria</taxon>
        <taxon>Bacillati</taxon>
        <taxon>Actinomycetota</taxon>
        <taxon>Actinomycetes</taxon>
        <taxon>Micrococcales</taxon>
        <taxon>Micrococcaceae</taxon>
        <taxon>Sinomonas</taxon>
    </lineage>
</organism>
<dbReference type="InterPro" id="IPR013783">
    <property type="entry name" value="Ig-like_fold"/>
</dbReference>
<proteinExistence type="predicted"/>
<dbReference type="InterPro" id="IPR008929">
    <property type="entry name" value="Chondroitin_lyas"/>
</dbReference>
<gene>
    <name evidence="2" type="ORF">SPF06_10955</name>
</gene>
<sequence length="1134" mass="121902">MSQSHVASRRSHLLKRALALGAALGIALSPLPQPMAHAETVSGTCDVQFHPTTSAEGFAHPGIGLTEPVIQNVRTQLAAGAEPWVSGFEALKSSAAAAENVKPSNAGADPTKPRTTAFNSGTRFLFESDGLKAYTQAVMHVLTGKQVYRANALAIIRNWEQMDPTQFTYYTDSHIHNGVPLFRMATAAELLRYTSCGSDPALVLTDADAKAFSNNLIRPAIATFMSSPDHFMNQHNYPLLGSMAGSIFMDDAALYREKVEWFTVNSTAKDQGFNGSISRLARWVDKNDKTGEPIPNPHVQQVEMGRDQAHGGGDLTNFAALARMMLSQGTKVDPVQGTVSTAANAVGPYEFLDDRIIKAADYFWQFMSGRDPEWTPVGYAISPDGTIRDTYNHIADGYRGRYATASFWEMYYYYKYTRGVDVAKMAPFFAEAYAKRLTPQQIGWDGHDGGGDSWMFAPAAAAGEAAAKPNANPNILEVEQHYTHLAGDVTTGDGFVTMAGGSKIAYLSGANNNPQQGFRVRTHGSAVIHLGSVSHNNTVRRDTDITVPDTHGEWRYVTATRSMGDILYIETEGATVDLDHIDINAQADLHGPTFPANAAKRIVGWKGADLDINLAATGPGAVTYSATGLPDGAKLDAATGHLRWNGENSGTITLAADDGTSVVARTIVLDTASTRAAALAVAGKDYKPDLGYESATDAAFVAARDAAKNLRKDCADAEYEAALAAMVAAADGLRLISPKSALDGSLDYRNVLFSSTAKERTPLLLDGDEQTGTGYSQAVNLSHIFDFGPDFRVSATKFGFQSNIFADRLANSTMYGSNDGVNWTRITPGVTAFTQDYNTLDVAPEFVDTQFRYFKVQMVKALPDVLYGIVRGLFEMTEFHIYGERHEIGNQIASAVITSTDAVAGKVSIGDTVNVAVTTRKAVQSVTVNVMGIQKAATSSDGINWMAPVVLDGVAAGPVSLSVDYTYGDKAGPTLYGTTDGNNLFVGGNRDQRIDVAHLAKVIASSPQLAASNPLPADQVGYLMFDNDATTFTDLQSASAYYTLDFGAGKSVQLNDLFFLPRTGQTVRANGTFVQGSNDGTSWTNLSEPLSGTKDGVWTERSVTDGTSYRYFKVTNASNWRGDMAELQLYGTLR</sequence>
<evidence type="ECO:0000313" key="3">
    <source>
        <dbReference type="Proteomes" id="UP001304769"/>
    </source>
</evidence>
<evidence type="ECO:0000313" key="2">
    <source>
        <dbReference type="EMBL" id="MEA5455241.1"/>
    </source>
</evidence>
<dbReference type="Gene3D" id="2.60.40.10">
    <property type="entry name" value="Immunoglobulins"/>
    <property type="match status" value="1"/>
</dbReference>
<feature type="chain" id="PRO_5046354748" description="Alginate lyase domain-containing protein" evidence="1">
    <location>
        <begin position="39"/>
        <end position="1134"/>
    </location>
</feature>
<dbReference type="SUPFAM" id="SSF49785">
    <property type="entry name" value="Galactose-binding domain-like"/>
    <property type="match status" value="2"/>
</dbReference>
<dbReference type="EMBL" id="JAYGGQ010000007">
    <property type="protein sequence ID" value="MEA5455241.1"/>
    <property type="molecule type" value="Genomic_DNA"/>
</dbReference>
<dbReference type="Gene3D" id="1.50.10.100">
    <property type="entry name" value="Chondroitin AC/alginate lyase"/>
    <property type="match status" value="1"/>
</dbReference>
<protein>
    <recommendedName>
        <fullName evidence="4">Alginate lyase domain-containing protein</fullName>
    </recommendedName>
</protein>
<reference evidence="2 3" key="1">
    <citation type="submission" date="2023-12" db="EMBL/GenBank/DDBJ databases">
        <title>Sinomonas terricola sp. nov, isolated from litchi orchard soil in Guangdong, PR China.</title>
        <authorList>
            <person name="Jiaxin W."/>
            <person name="Yang Z."/>
            <person name="Honghui Z."/>
        </authorList>
    </citation>
    <scope>NUCLEOTIDE SEQUENCE [LARGE SCALE GENOMIC DNA]</scope>
    <source>
        <strain evidence="2 3">JGH33</strain>
    </source>
</reference>
<evidence type="ECO:0000256" key="1">
    <source>
        <dbReference type="SAM" id="SignalP"/>
    </source>
</evidence>
<name>A0ABU5T826_9MICC</name>
<accession>A0ABU5T826</accession>
<dbReference type="Proteomes" id="UP001304769">
    <property type="component" value="Unassembled WGS sequence"/>
</dbReference>
<dbReference type="PROSITE" id="PS51318">
    <property type="entry name" value="TAT"/>
    <property type="match status" value="1"/>
</dbReference>
<keyword evidence="3" id="KW-1185">Reference proteome</keyword>
<evidence type="ECO:0008006" key="4">
    <source>
        <dbReference type="Google" id="ProtNLM"/>
    </source>
</evidence>
<feature type="signal peptide" evidence="1">
    <location>
        <begin position="1"/>
        <end position="38"/>
    </location>
</feature>
<dbReference type="RefSeq" id="WP_323279096.1">
    <property type="nucleotide sequence ID" value="NZ_JAYGGQ010000007.1"/>
</dbReference>